<name>A0A5R9JAV4_9PROT</name>
<sequence>MIHYQLRCPAGHGFEGWFRDAVGFEEQAAGGLLACPECGSGSVTRALMAPAVRSSGRRRVAAPPSPEAAPVSPPDNSPERTAAILPDRMRAVLQRMRSEIEQHCEDVGDRFAEVAREMHRRSSGDGEPGAVARAGKEAVPPRGIYGEATSEEYEALADEGIEVNRIPWLPRADG</sequence>
<accession>A0A5R9JAV4</accession>
<dbReference type="OrthoDB" id="9799894at2"/>
<dbReference type="AlphaFoldDB" id="A0A5R9JAV4"/>
<gene>
    <name evidence="2" type="ORF">FE263_01540</name>
</gene>
<dbReference type="EMBL" id="VCDI01000001">
    <property type="protein sequence ID" value="TLU73933.1"/>
    <property type="molecule type" value="Genomic_DNA"/>
</dbReference>
<feature type="region of interest" description="Disordered" evidence="1">
    <location>
        <begin position="119"/>
        <end position="138"/>
    </location>
</feature>
<dbReference type="RefSeq" id="WP_138324186.1">
    <property type="nucleotide sequence ID" value="NZ_VCDI01000001.1"/>
</dbReference>
<organism evidence="2 3">
    <name type="scientific">Lichenicoccus roseus</name>
    <dbReference type="NCBI Taxonomy" id="2683649"/>
    <lineage>
        <taxon>Bacteria</taxon>
        <taxon>Pseudomonadati</taxon>
        <taxon>Pseudomonadota</taxon>
        <taxon>Alphaproteobacteria</taxon>
        <taxon>Acetobacterales</taxon>
        <taxon>Acetobacteraceae</taxon>
        <taxon>Lichenicoccus</taxon>
    </lineage>
</organism>
<evidence type="ECO:0000313" key="2">
    <source>
        <dbReference type="EMBL" id="TLU73933.1"/>
    </source>
</evidence>
<feature type="compositionally biased region" description="Pro residues" evidence="1">
    <location>
        <begin position="63"/>
        <end position="76"/>
    </location>
</feature>
<dbReference type="InterPro" id="IPR009562">
    <property type="entry name" value="DUF1178"/>
</dbReference>
<feature type="region of interest" description="Disordered" evidence="1">
    <location>
        <begin position="53"/>
        <end position="81"/>
    </location>
</feature>
<dbReference type="Pfam" id="PF06676">
    <property type="entry name" value="DUF1178"/>
    <property type="match status" value="1"/>
</dbReference>
<reference evidence="2 3" key="1">
    <citation type="submission" date="2019-05" db="EMBL/GenBank/DDBJ databases">
        <authorList>
            <person name="Pankratov T."/>
            <person name="Grouzdev D."/>
        </authorList>
    </citation>
    <scope>NUCLEOTIDE SEQUENCE [LARGE SCALE GENOMIC DNA]</scope>
    <source>
        <strain evidence="2 3">KEBCLARHB70R</strain>
    </source>
</reference>
<keyword evidence="3" id="KW-1185">Reference proteome</keyword>
<dbReference type="PIRSF" id="PIRSF032131">
    <property type="entry name" value="UCP032131"/>
    <property type="match status" value="1"/>
</dbReference>
<protein>
    <submittedName>
        <fullName evidence="2">DUF1178 family protein</fullName>
    </submittedName>
</protein>
<evidence type="ECO:0000256" key="1">
    <source>
        <dbReference type="SAM" id="MobiDB-lite"/>
    </source>
</evidence>
<evidence type="ECO:0000313" key="3">
    <source>
        <dbReference type="Proteomes" id="UP000305654"/>
    </source>
</evidence>
<comment type="caution">
    <text evidence="2">The sequence shown here is derived from an EMBL/GenBank/DDBJ whole genome shotgun (WGS) entry which is preliminary data.</text>
</comment>
<dbReference type="Proteomes" id="UP000305654">
    <property type="component" value="Unassembled WGS sequence"/>
</dbReference>
<proteinExistence type="predicted"/>